<gene>
    <name evidence="1" type="ORF">FZC84_22855</name>
</gene>
<dbReference type="RefSeq" id="WP_148955429.1">
    <property type="nucleotide sequence ID" value="NZ_VTEG01000044.1"/>
</dbReference>
<evidence type="ECO:0000313" key="2">
    <source>
        <dbReference type="Proteomes" id="UP000325182"/>
    </source>
</evidence>
<protein>
    <submittedName>
        <fullName evidence="1">Uncharacterized protein</fullName>
    </submittedName>
</protein>
<reference evidence="1 2" key="1">
    <citation type="submission" date="2019-08" db="EMBL/GenBank/DDBJ databases">
        <title>Bacillus genomes from the desert of Cuatro Cienegas, Coahuila.</title>
        <authorList>
            <person name="Olmedo-Alvarez G."/>
        </authorList>
    </citation>
    <scope>NUCLEOTIDE SEQUENCE [LARGE SCALE GENOMIC DNA]</scope>
    <source>
        <strain evidence="1 2">CH128b_4D</strain>
    </source>
</reference>
<name>A0A5D4LYE8_9BACI</name>
<dbReference type="EMBL" id="VTEG01000044">
    <property type="protein sequence ID" value="TYR93955.1"/>
    <property type="molecule type" value="Genomic_DNA"/>
</dbReference>
<dbReference type="AlphaFoldDB" id="A0A5D4LYE8"/>
<proteinExistence type="predicted"/>
<sequence>MKIIKFLLLLPLVSLLFLAGDYNYVLSKEHRHQSSEEIYREIGYQTIDKALKEFEVHYGQSLDMPLRTPPIPFTHTLGRFNNLDGDEKDSLEVKFINEKTPDHHYKITIRSVKHRLTFQNEEVIKVIKLNDGKDASYLDRYGFNVLVFERGPWQYMLSINKRASDLMLPGVLVQIANSINMTEAKGQ</sequence>
<comment type="caution">
    <text evidence="1">The sequence shown here is derived from an EMBL/GenBank/DDBJ whole genome shotgun (WGS) entry which is preliminary data.</text>
</comment>
<organism evidence="1 2">
    <name type="scientific">Rossellomorea vietnamensis</name>
    <dbReference type="NCBI Taxonomy" id="218284"/>
    <lineage>
        <taxon>Bacteria</taxon>
        <taxon>Bacillati</taxon>
        <taxon>Bacillota</taxon>
        <taxon>Bacilli</taxon>
        <taxon>Bacillales</taxon>
        <taxon>Bacillaceae</taxon>
        <taxon>Rossellomorea</taxon>
    </lineage>
</organism>
<evidence type="ECO:0000313" key="1">
    <source>
        <dbReference type="EMBL" id="TYR93955.1"/>
    </source>
</evidence>
<accession>A0A5D4LYE8</accession>
<dbReference type="Proteomes" id="UP000325182">
    <property type="component" value="Unassembled WGS sequence"/>
</dbReference>